<dbReference type="RefSeq" id="WP_338177683.1">
    <property type="nucleotide sequence ID" value="NZ_JAEKNQ010000023.1"/>
</dbReference>
<name>A0A934KFP1_9BACT</name>
<accession>A0A934KFP1</accession>
<evidence type="ECO:0000256" key="2">
    <source>
        <dbReference type="ARBA" id="ARBA00023295"/>
    </source>
</evidence>
<proteinExistence type="predicted"/>
<protein>
    <submittedName>
        <fullName evidence="3">Alpha-galactosidase</fullName>
    </submittedName>
</protein>
<dbReference type="CDD" id="cd14791">
    <property type="entry name" value="GH36"/>
    <property type="match status" value="1"/>
</dbReference>
<dbReference type="InterPro" id="IPR050985">
    <property type="entry name" value="Alpha-glycosidase_related"/>
</dbReference>
<reference evidence="3 4" key="1">
    <citation type="submission" date="2020-10" db="EMBL/GenBank/DDBJ databases">
        <title>Ca. Dormibacterota MAGs.</title>
        <authorList>
            <person name="Montgomery K."/>
        </authorList>
    </citation>
    <scope>NUCLEOTIDE SEQUENCE [LARGE SCALE GENOMIC DNA]</scope>
    <source>
        <strain evidence="3">SC8811_S16_3</strain>
    </source>
</reference>
<dbReference type="GO" id="GO:0004557">
    <property type="term" value="F:alpha-galactosidase activity"/>
    <property type="evidence" value="ECO:0007669"/>
    <property type="project" value="InterPro"/>
</dbReference>
<dbReference type="InterPro" id="IPR013785">
    <property type="entry name" value="Aldolase_TIM"/>
</dbReference>
<dbReference type="PANTHER" id="PTHR43053:SF3">
    <property type="entry name" value="ALPHA-GALACTOSIDASE C-RELATED"/>
    <property type="match status" value="1"/>
</dbReference>
<gene>
    <name evidence="3" type="ORF">JF888_06240</name>
</gene>
<dbReference type="InterPro" id="IPR002252">
    <property type="entry name" value="Glyco_hydro_36"/>
</dbReference>
<dbReference type="Pfam" id="PF02065">
    <property type="entry name" value="Melibiase"/>
    <property type="match status" value="1"/>
</dbReference>
<sequence>MTAARAPHPVAFTPIAEVPLRVDTLVYEHGWQSWSPAGLHPAHGTSSRPHTANAHTLGYRPGVPLPERGFQGEGLLAVLPGAGEPVRLFSARKPADCVPSLRAEVRDGRLLISSTGDSGCVCEQSHSSDLGAALAAWAEEAAALRDRALPKVPPVWCSWYHYYLAVTDEDVLENLADMDRLGLPVGVVQIDDGFEAQVGDWLEPSNRFERPLAEIADRIRAGGRRAGIWLAPFLAGAESRLAQDHPDWLLAGADAGHNWGQQLHALDVTNPATAEWLQNVVSTFRGWGFDYFKLDFLYAGALSGRRRQEASEVGAYREGLKLIREAVGPEATLLGCGAPLLPSIGLVDAMRVSPDVALWEVLEEADLSQPSRRLAMLAGRARAFQQGRLWLNDPDCLIARPAMEGREEWASHVERFGGLRSASDRLADLDAWGLETTRRLLTPARTEPFPLDRLDLEAAPAA</sequence>
<dbReference type="GO" id="GO:0016052">
    <property type="term" value="P:carbohydrate catabolic process"/>
    <property type="evidence" value="ECO:0007669"/>
    <property type="project" value="InterPro"/>
</dbReference>
<comment type="caution">
    <text evidence="3">The sequence shown here is derived from an EMBL/GenBank/DDBJ whole genome shotgun (WGS) entry which is preliminary data.</text>
</comment>
<dbReference type="Gene3D" id="3.20.20.70">
    <property type="entry name" value="Aldolase class I"/>
    <property type="match status" value="1"/>
</dbReference>
<evidence type="ECO:0000313" key="4">
    <source>
        <dbReference type="Proteomes" id="UP000620075"/>
    </source>
</evidence>
<keyword evidence="2" id="KW-0326">Glycosidase</keyword>
<dbReference type="PANTHER" id="PTHR43053">
    <property type="entry name" value="GLYCOSIDASE FAMILY 31"/>
    <property type="match status" value="1"/>
</dbReference>
<organism evidence="3 4">
    <name type="scientific">Candidatus Dormiibacter inghamiae</name>
    <dbReference type="NCBI Taxonomy" id="3127013"/>
    <lineage>
        <taxon>Bacteria</taxon>
        <taxon>Bacillati</taxon>
        <taxon>Candidatus Dormiibacterota</taxon>
        <taxon>Candidatus Dormibacteria</taxon>
        <taxon>Candidatus Dormibacterales</taxon>
        <taxon>Candidatus Dormibacteraceae</taxon>
        <taxon>Candidatus Dormiibacter</taxon>
    </lineage>
</organism>
<keyword evidence="1" id="KW-0378">Hydrolase</keyword>
<evidence type="ECO:0000256" key="1">
    <source>
        <dbReference type="ARBA" id="ARBA00022801"/>
    </source>
</evidence>
<dbReference type="AlphaFoldDB" id="A0A934KFP1"/>
<dbReference type="InterPro" id="IPR017853">
    <property type="entry name" value="GH"/>
</dbReference>
<evidence type="ECO:0000313" key="3">
    <source>
        <dbReference type="EMBL" id="MBJ7602777.1"/>
    </source>
</evidence>
<dbReference type="SUPFAM" id="SSF51445">
    <property type="entry name" value="(Trans)glycosidases"/>
    <property type="match status" value="1"/>
</dbReference>
<dbReference type="EMBL" id="JAEKNQ010000023">
    <property type="protein sequence ID" value="MBJ7602777.1"/>
    <property type="molecule type" value="Genomic_DNA"/>
</dbReference>
<dbReference type="Proteomes" id="UP000620075">
    <property type="component" value="Unassembled WGS sequence"/>
</dbReference>